<accession>A0A445N2V9</accession>
<dbReference type="InterPro" id="IPR056404">
    <property type="entry name" value="HTH_RNase_II"/>
</dbReference>
<dbReference type="InterPro" id="IPR012340">
    <property type="entry name" value="NA-bd_OB-fold"/>
</dbReference>
<reference evidence="2" key="1">
    <citation type="submission" date="2018-01" db="EMBL/GenBank/DDBJ databases">
        <authorList>
            <person name="Regsiter A."/>
            <person name="William W."/>
        </authorList>
    </citation>
    <scope>NUCLEOTIDE SEQUENCE</scope>
    <source>
        <strain evidence="2">TRIP AH-1</strain>
    </source>
</reference>
<dbReference type="PANTHER" id="PTHR23355">
    <property type="entry name" value="RIBONUCLEASE"/>
    <property type="match status" value="1"/>
</dbReference>
<protein>
    <submittedName>
        <fullName evidence="2">RNB-like protein</fullName>
    </submittedName>
</protein>
<dbReference type="InterPro" id="IPR001900">
    <property type="entry name" value="RNase_II/R"/>
</dbReference>
<dbReference type="PANTHER" id="PTHR23355:SF42">
    <property type="entry name" value="RIBONUCLEASE II, CHLOROPLASTIC_MITOCHONDRIAL"/>
    <property type="match status" value="1"/>
</dbReference>
<name>A0A445N2V9_9BACT</name>
<dbReference type="SMART" id="SM00955">
    <property type="entry name" value="RNB"/>
    <property type="match status" value="1"/>
</dbReference>
<evidence type="ECO:0000259" key="1">
    <source>
        <dbReference type="SMART" id="SM00955"/>
    </source>
</evidence>
<organism evidence="2">
    <name type="scientific">uncultured Desulfobacterium sp</name>
    <dbReference type="NCBI Taxonomy" id="201089"/>
    <lineage>
        <taxon>Bacteria</taxon>
        <taxon>Pseudomonadati</taxon>
        <taxon>Thermodesulfobacteriota</taxon>
        <taxon>Desulfobacteria</taxon>
        <taxon>Desulfobacterales</taxon>
        <taxon>Desulfobacteriaceae</taxon>
        <taxon>Desulfobacterium</taxon>
        <taxon>environmental samples</taxon>
    </lineage>
</organism>
<proteinExistence type="predicted"/>
<dbReference type="Pfam" id="PF00773">
    <property type="entry name" value="RNB"/>
    <property type="match status" value="1"/>
</dbReference>
<dbReference type="GO" id="GO:0003723">
    <property type="term" value="F:RNA binding"/>
    <property type="evidence" value="ECO:0007669"/>
    <property type="project" value="InterPro"/>
</dbReference>
<dbReference type="Pfam" id="PF23161">
    <property type="entry name" value="HTH_RNase_II"/>
    <property type="match status" value="1"/>
</dbReference>
<feature type="domain" description="RNB" evidence="1">
    <location>
        <begin position="269"/>
        <end position="566"/>
    </location>
</feature>
<dbReference type="AlphaFoldDB" id="A0A445N2V9"/>
<dbReference type="GO" id="GO:0006402">
    <property type="term" value="P:mRNA catabolic process"/>
    <property type="evidence" value="ECO:0007669"/>
    <property type="project" value="TreeGrafter"/>
</dbReference>
<dbReference type="SUPFAM" id="SSF50249">
    <property type="entry name" value="Nucleic acid-binding proteins"/>
    <property type="match status" value="1"/>
</dbReference>
<dbReference type="GO" id="GO:0000932">
    <property type="term" value="C:P-body"/>
    <property type="evidence" value="ECO:0007669"/>
    <property type="project" value="TreeGrafter"/>
</dbReference>
<dbReference type="EMBL" id="OJIN01000225">
    <property type="protein sequence ID" value="SPD76039.1"/>
    <property type="molecule type" value="Genomic_DNA"/>
</dbReference>
<dbReference type="GO" id="GO:0000175">
    <property type="term" value="F:3'-5'-RNA exonuclease activity"/>
    <property type="evidence" value="ECO:0007669"/>
    <property type="project" value="TreeGrafter"/>
</dbReference>
<evidence type="ECO:0000313" key="2">
    <source>
        <dbReference type="EMBL" id="SPD76039.1"/>
    </source>
</evidence>
<dbReference type="InterPro" id="IPR050180">
    <property type="entry name" value="RNR_Ribonuclease"/>
</dbReference>
<sequence length="673" mass="76876">MHQGKVIEYIDQGRFICTICLQDKGSSLHLLTSSNREVNLSPKRAVIVSESAVNVSKPREDLLHRLRHMEEARLSLVGQVNTKELWELVHDEKESFGARDFAQLAFGKDITDDHMAALVRSLFDDRVYFKMKDGLFLPNTPEKVEQILVQREEDALRQQKIDTGSSWLKDKIEGRHCEDPANKDEIIGLLIQMALYGTYGDDTKYGKELLTRAGISDIKKSRDLLIDLGVWQEDENLDLLRSGIGGGFSENITSESALVAGTEVDFCGREDLRDLFVMTVDGPLTRDFDDSISVEVTDDQIRLGIHIADVASIIAPESLIDQEAAKRGSSLYLPERQIPMIPHELSQGALSLMQDCDRPAISLLASFERSGGLLDYRFAASTIRVKKRLTYEEADNMLSLQEVTSAAQHTQNIPILLQEVFGICKRLQQERMNNDAMKLSLPELQVVFNDNSTFSLVKEDQDTPSRMMIAELMILYNCLAAEFCRDNQIPALYRTQAEPTERLADDEADYIYYVFKQRRKLSPVRIETTGLPHSGLGLKSYLHATSPIRRYLDLVIQRQIRNLLLGQAPVYDQKRLEEIRVLVEPTIKDLQNIKRNSTRYWTLKYLDQRRGERYPAIVLDEFKRKFRVVLKDFFLVAEINKPNGLMVKPGEEIVVEVRKADPWEDELKMEYVG</sequence>
<gene>
    <name evidence="2" type="ORF">PITCH_A80034</name>
</gene>